<evidence type="ECO:0000256" key="1">
    <source>
        <dbReference type="SAM" id="Coils"/>
    </source>
</evidence>
<dbReference type="Proteomes" id="UP000297245">
    <property type="component" value="Unassembled WGS sequence"/>
</dbReference>
<dbReference type="EMBL" id="ML179354">
    <property type="protein sequence ID" value="THU89858.1"/>
    <property type="molecule type" value="Genomic_DNA"/>
</dbReference>
<feature type="compositionally biased region" description="Polar residues" evidence="2">
    <location>
        <begin position="330"/>
        <end position="347"/>
    </location>
</feature>
<dbReference type="AlphaFoldDB" id="A0A4S8LMA5"/>
<evidence type="ECO:0000313" key="3">
    <source>
        <dbReference type="EMBL" id="THU89858.1"/>
    </source>
</evidence>
<evidence type="ECO:0000313" key="4">
    <source>
        <dbReference type="Proteomes" id="UP000297245"/>
    </source>
</evidence>
<gene>
    <name evidence="3" type="ORF">K435DRAFT_802434</name>
</gene>
<name>A0A4S8LMA5_DENBC</name>
<feature type="compositionally biased region" description="Polar residues" evidence="2">
    <location>
        <begin position="1"/>
        <end position="22"/>
    </location>
</feature>
<proteinExistence type="predicted"/>
<evidence type="ECO:0000256" key="2">
    <source>
        <dbReference type="SAM" id="MobiDB-lite"/>
    </source>
</evidence>
<feature type="region of interest" description="Disordered" evidence="2">
    <location>
        <begin position="1"/>
        <end position="23"/>
    </location>
</feature>
<keyword evidence="1" id="KW-0175">Coiled coil</keyword>
<dbReference type="OrthoDB" id="432685at2759"/>
<accession>A0A4S8LMA5</accession>
<feature type="compositionally biased region" description="Basic and acidic residues" evidence="2">
    <location>
        <begin position="226"/>
        <end position="243"/>
    </location>
</feature>
<feature type="compositionally biased region" description="Polar residues" evidence="2">
    <location>
        <begin position="250"/>
        <end position="260"/>
    </location>
</feature>
<sequence length="459" mass="51813">MKSTLLSHTRLPGQSSRNTHSRQTLEARIADYDLLCDGMQSELEETRGKLTKSEKDFRELHKKYESNLTQLDLLESEVHKRTMLLEQAKETYRSLQKQYQEQCATAEQYRINLRARDDTIQRLRDIVESTELERNSSRNSQHTLENRICQLEHQLSFSQEMYAELDQKKKENLLLKETIKHMEMEFEEMRTSIINSPLSSPSLETAFEVPNYKPLSLEILALSNSVEKDESVGDEKNKIKTETDVEDFATTASSERNASPFSPPSDYPSAYDDKGDMKWRVCAEEIVRWSQNGGTKDTQNNALAEHELKAVEEALQTLCANIESKSNIEEMSSSRRFNTAPDPTSRSTLDRFSCPHCEGKSSVGKDAPLSATLIPDKKHRALIVSLLSLIGLVISLGPNLWTQPNIPGGATVYDRKAWSSFNNLEPTGEGLSVGAAGAKDEPVEFVDLSDTSLVLKEKD</sequence>
<feature type="coiled-coil region" evidence="1">
    <location>
        <begin position="36"/>
        <end position="105"/>
    </location>
</feature>
<organism evidence="3 4">
    <name type="scientific">Dendrothele bispora (strain CBS 962.96)</name>
    <dbReference type="NCBI Taxonomy" id="1314807"/>
    <lineage>
        <taxon>Eukaryota</taxon>
        <taxon>Fungi</taxon>
        <taxon>Dikarya</taxon>
        <taxon>Basidiomycota</taxon>
        <taxon>Agaricomycotina</taxon>
        <taxon>Agaricomycetes</taxon>
        <taxon>Agaricomycetidae</taxon>
        <taxon>Agaricales</taxon>
        <taxon>Agaricales incertae sedis</taxon>
        <taxon>Dendrothele</taxon>
    </lineage>
</organism>
<reference evidence="3 4" key="1">
    <citation type="journal article" date="2019" name="Nat. Ecol. Evol.">
        <title>Megaphylogeny resolves global patterns of mushroom evolution.</title>
        <authorList>
            <person name="Varga T."/>
            <person name="Krizsan K."/>
            <person name="Foldi C."/>
            <person name="Dima B."/>
            <person name="Sanchez-Garcia M."/>
            <person name="Sanchez-Ramirez S."/>
            <person name="Szollosi G.J."/>
            <person name="Szarkandi J.G."/>
            <person name="Papp V."/>
            <person name="Albert L."/>
            <person name="Andreopoulos W."/>
            <person name="Angelini C."/>
            <person name="Antonin V."/>
            <person name="Barry K.W."/>
            <person name="Bougher N.L."/>
            <person name="Buchanan P."/>
            <person name="Buyck B."/>
            <person name="Bense V."/>
            <person name="Catcheside P."/>
            <person name="Chovatia M."/>
            <person name="Cooper J."/>
            <person name="Damon W."/>
            <person name="Desjardin D."/>
            <person name="Finy P."/>
            <person name="Geml J."/>
            <person name="Haridas S."/>
            <person name="Hughes K."/>
            <person name="Justo A."/>
            <person name="Karasinski D."/>
            <person name="Kautmanova I."/>
            <person name="Kiss B."/>
            <person name="Kocsube S."/>
            <person name="Kotiranta H."/>
            <person name="LaButti K.M."/>
            <person name="Lechner B.E."/>
            <person name="Liimatainen K."/>
            <person name="Lipzen A."/>
            <person name="Lukacs Z."/>
            <person name="Mihaltcheva S."/>
            <person name="Morgado L.N."/>
            <person name="Niskanen T."/>
            <person name="Noordeloos M.E."/>
            <person name="Ohm R.A."/>
            <person name="Ortiz-Santana B."/>
            <person name="Ovrebo C."/>
            <person name="Racz N."/>
            <person name="Riley R."/>
            <person name="Savchenko A."/>
            <person name="Shiryaev A."/>
            <person name="Soop K."/>
            <person name="Spirin V."/>
            <person name="Szebenyi C."/>
            <person name="Tomsovsky M."/>
            <person name="Tulloss R.E."/>
            <person name="Uehling J."/>
            <person name="Grigoriev I.V."/>
            <person name="Vagvolgyi C."/>
            <person name="Papp T."/>
            <person name="Martin F.M."/>
            <person name="Miettinen O."/>
            <person name="Hibbett D.S."/>
            <person name="Nagy L.G."/>
        </authorList>
    </citation>
    <scope>NUCLEOTIDE SEQUENCE [LARGE SCALE GENOMIC DNA]</scope>
    <source>
        <strain evidence="3 4">CBS 962.96</strain>
    </source>
</reference>
<keyword evidence="4" id="KW-1185">Reference proteome</keyword>
<feature type="region of interest" description="Disordered" evidence="2">
    <location>
        <begin position="330"/>
        <end position="352"/>
    </location>
</feature>
<protein>
    <submittedName>
        <fullName evidence="3">Uncharacterized protein</fullName>
    </submittedName>
</protein>
<feature type="region of interest" description="Disordered" evidence="2">
    <location>
        <begin position="226"/>
        <end position="272"/>
    </location>
</feature>